<sequence>MILRNDDLDVNFADDVELFRHDQIDEFWAAVRNVGNEPSVWFGFFMRRAGQERVGDGLVF</sequence>
<dbReference type="RefSeq" id="WP_139167302.1">
    <property type="nucleotide sequence ID" value="NZ_MKCS01000004.1"/>
</dbReference>
<reference evidence="1 2" key="1">
    <citation type="submission" date="2016-09" db="EMBL/GenBank/DDBJ databases">
        <title>Chromobacterium muskegensis sp. nov., an insecticidal bacterium isolated from Sphagnum bogs.</title>
        <authorList>
            <person name="Sparks M.E."/>
            <person name="Blackburn M.B."/>
            <person name="Gundersen-Rindal D.E."/>
            <person name="Mitchell A."/>
            <person name="Farrar R."/>
            <person name="Kuhar D."/>
        </authorList>
    </citation>
    <scope>NUCLEOTIDE SEQUENCE [LARGE SCALE GENOMIC DNA]</scope>
    <source>
        <strain evidence="1 2">37-2</strain>
    </source>
</reference>
<evidence type="ECO:0000313" key="2">
    <source>
        <dbReference type="Proteomes" id="UP000180088"/>
    </source>
</evidence>
<comment type="caution">
    <text evidence="1">The sequence shown here is derived from an EMBL/GenBank/DDBJ whole genome shotgun (WGS) entry which is preliminary data.</text>
</comment>
<protein>
    <submittedName>
        <fullName evidence="1">Uncharacterized protein</fullName>
    </submittedName>
</protein>
<proteinExistence type="predicted"/>
<name>A0A1S1WT86_9NEIS</name>
<dbReference type="EMBL" id="MKCS01000004">
    <property type="protein sequence ID" value="OHX10490.1"/>
    <property type="molecule type" value="Genomic_DNA"/>
</dbReference>
<organism evidence="1 2">
    <name type="scientific">Chromobacterium sphagni</name>
    <dbReference type="NCBI Taxonomy" id="1903179"/>
    <lineage>
        <taxon>Bacteria</taxon>
        <taxon>Pseudomonadati</taxon>
        <taxon>Pseudomonadota</taxon>
        <taxon>Betaproteobacteria</taxon>
        <taxon>Neisseriales</taxon>
        <taxon>Chromobacteriaceae</taxon>
        <taxon>Chromobacterium</taxon>
    </lineage>
</organism>
<gene>
    <name evidence="1" type="ORF">BI347_22195</name>
</gene>
<dbReference type="Proteomes" id="UP000180088">
    <property type="component" value="Unassembled WGS sequence"/>
</dbReference>
<dbReference type="AlphaFoldDB" id="A0A1S1WT86"/>
<dbReference type="STRING" id="1903179.BI347_22195"/>
<accession>A0A1S1WT86</accession>
<evidence type="ECO:0000313" key="1">
    <source>
        <dbReference type="EMBL" id="OHX10490.1"/>
    </source>
</evidence>